<protein>
    <recommendedName>
        <fullName evidence="6">WHEP-TRS domain-containing protein</fullName>
    </recommendedName>
</protein>
<evidence type="ECO:0000256" key="1">
    <source>
        <dbReference type="ARBA" id="ARBA00022598"/>
    </source>
</evidence>
<accession>A0A445CI24</accession>
<dbReference type="PANTHER" id="PTHR10745:SF0">
    <property type="entry name" value="GLYCINE--TRNA LIGASE"/>
    <property type="match status" value="1"/>
</dbReference>
<evidence type="ECO:0000256" key="5">
    <source>
        <dbReference type="ARBA" id="ARBA00023146"/>
    </source>
</evidence>
<dbReference type="Gene3D" id="1.10.287.10">
    <property type="entry name" value="S15/NS1, RNA-binding"/>
    <property type="match status" value="1"/>
</dbReference>
<evidence type="ECO:0000313" key="7">
    <source>
        <dbReference type="EMBL" id="RYR50579.1"/>
    </source>
</evidence>
<reference evidence="7 8" key="1">
    <citation type="submission" date="2019-01" db="EMBL/GenBank/DDBJ databases">
        <title>Sequencing of cultivated peanut Arachis hypogaea provides insights into genome evolution and oil improvement.</title>
        <authorList>
            <person name="Chen X."/>
        </authorList>
    </citation>
    <scope>NUCLEOTIDE SEQUENCE [LARGE SCALE GENOMIC DNA]</scope>
    <source>
        <strain evidence="8">cv. Fuhuasheng</strain>
        <tissue evidence="7">Leaves</tissue>
    </source>
</reference>
<evidence type="ECO:0000256" key="3">
    <source>
        <dbReference type="ARBA" id="ARBA00022840"/>
    </source>
</evidence>
<dbReference type="InterPro" id="IPR045864">
    <property type="entry name" value="aa-tRNA-synth_II/BPL/LPL"/>
</dbReference>
<keyword evidence="3" id="KW-0067">ATP-binding</keyword>
<dbReference type="PROSITE" id="PS51185">
    <property type="entry name" value="WHEP_TRS_2"/>
    <property type="match status" value="1"/>
</dbReference>
<dbReference type="AlphaFoldDB" id="A0A445CI24"/>
<dbReference type="GO" id="GO:0005739">
    <property type="term" value="C:mitochondrion"/>
    <property type="evidence" value="ECO:0007669"/>
    <property type="project" value="TreeGrafter"/>
</dbReference>
<organism evidence="7 8">
    <name type="scientific">Arachis hypogaea</name>
    <name type="common">Peanut</name>
    <dbReference type="NCBI Taxonomy" id="3818"/>
    <lineage>
        <taxon>Eukaryota</taxon>
        <taxon>Viridiplantae</taxon>
        <taxon>Streptophyta</taxon>
        <taxon>Embryophyta</taxon>
        <taxon>Tracheophyta</taxon>
        <taxon>Spermatophyta</taxon>
        <taxon>Magnoliopsida</taxon>
        <taxon>eudicotyledons</taxon>
        <taxon>Gunneridae</taxon>
        <taxon>Pentapetalae</taxon>
        <taxon>rosids</taxon>
        <taxon>fabids</taxon>
        <taxon>Fabales</taxon>
        <taxon>Fabaceae</taxon>
        <taxon>Papilionoideae</taxon>
        <taxon>50 kb inversion clade</taxon>
        <taxon>dalbergioids sensu lato</taxon>
        <taxon>Dalbergieae</taxon>
        <taxon>Pterocarpus clade</taxon>
        <taxon>Arachis</taxon>
    </lineage>
</organism>
<dbReference type="GO" id="GO:0070150">
    <property type="term" value="P:mitochondrial glycyl-tRNA aminoacylation"/>
    <property type="evidence" value="ECO:0007669"/>
    <property type="project" value="TreeGrafter"/>
</dbReference>
<dbReference type="SMART" id="SM00991">
    <property type="entry name" value="WHEP-TRS"/>
    <property type="match status" value="1"/>
</dbReference>
<dbReference type="SUPFAM" id="SSF47060">
    <property type="entry name" value="S15/NS1 RNA-binding domain"/>
    <property type="match status" value="1"/>
</dbReference>
<keyword evidence="4" id="KW-0648">Protein biosynthesis</keyword>
<keyword evidence="8" id="KW-1185">Reference proteome</keyword>
<dbReference type="InterPro" id="IPR000738">
    <property type="entry name" value="WHEP-TRS_dom"/>
</dbReference>
<keyword evidence="5" id="KW-0030">Aminoacyl-tRNA synthetase</keyword>
<dbReference type="GO" id="GO:0004820">
    <property type="term" value="F:glycine-tRNA ligase activity"/>
    <property type="evidence" value="ECO:0007669"/>
    <property type="project" value="TreeGrafter"/>
</dbReference>
<proteinExistence type="predicted"/>
<feature type="domain" description="WHEP-TRS" evidence="6">
    <location>
        <begin position="2"/>
        <end position="58"/>
    </location>
</feature>
<dbReference type="InterPro" id="IPR027031">
    <property type="entry name" value="Gly-tRNA_synthase/POLG2"/>
</dbReference>
<dbReference type="Pfam" id="PF00458">
    <property type="entry name" value="WHEP-TRS"/>
    <property type="match status" value="1"/>
</dbReference>
<dbReference type="PANTHER" id="PTHR10745">
    <property type="entry name" value="GLYCYL-TRNA SYNTHETASE/DNA POLYMERASE SUBUNIT GAMMA-2"/>
    <property type="match status" value="1"/>
</dbReference>
<dbReference type="InterPro" id="IPR009068">
    <property type="entry name" value="uS15_NS1_RNA-bd_sf"/>
</dbReference>
<evidence type="ECO:0000313" key="8">
    <source>
        <dbReference type="Proteomes" id="UP000289738"/>
    </source>
</evidence>
<keyword evidence="2" id="KW-0547">Nucleotide-binding</keyword>
<evidence type="ECO:0000259" key="6">
    <source>
        <dbReference type="PROSITE" id="PS51185"/>
    </source>
</evidence>
<dbReference type="Proteomes" id="UP000289738">
    <property type="component" value="Chromosome A07"/>
</dbReference>
<evidence type="ECO:0000256" key="2">
    <source>
        <dbReference type="ARBA" id="ARBA00022741"/>
    </source>
</evidence>
<dbReference type="EMBL" id="SDMP01000007">
    <property type="protein sequence ID" value="RYR50579.1"/>
    <property type="molecule type" value="Genomic_DNA"/>
</dbReference>
<dbReference type="Gene3D" id="3.30.930.10">
    <property type="entry name" value="Bira Bifunctional Protein, Domain 2"/>
    <property type="match status" value="1"/>
</dbReference>
<name>A0A445CI24_ARAHY</name>
<dbReference type="STRING" id="3818.A0A445CI24"/>
<sequence length="226" mass="26007">MGLTEKQSAFEVQGNAIRELKAVAAPKSDIDAAVQPLNALKLEKNDVECQLQSILFADGGLSREAFCQAAVNKLERRLFYIPLFKIYHGVAGLNDYGPPGCTVKSNVLAFWRQHFVLEENMLEVDCPYVTPEVVLKASGHVDKFTDLMVKDEKTGTFYLPITCSRTFAMRSCRILVDFVVARIWNKNMREKRKEMYWKFNRKKIQFGVSKDFYWAIDRTLWAFLMV</sequence>
<dbReference type="GO" id="GO:0005524">
    <property type="term" value="F:ATP binding"/>
    <property type="evidence" value="ECO:0007669"/>
    <property type="project" value="UniProtKB-KW"/>
</dbReference>
<comment type="caution">
    <text evidence="7">The sequence shown here is derived from an EMBL/GenBank/DDBJ whole genome shotgun (WGS) entry which is preliminary data.</text>
</comment>
<keyword evidence="1" id="KW-0436">Ligase</keyword>
<evidence type="ECO:0000256" key="4">
    <source>
        <dbReference type="ARBA" id="ARBA00022917"/>
    </source>
</evidence>
<gene>
    <name evidence="7" type="ORF">Ahy_A07g037208</name>
</gene>
<dbReference type="SUPFAM" id="SSF55681">
    <property type="entry name" value="Class II aaRS and biotin synthetases"/>
    <property type="match status" value="1"/>
</dbReference>